<dbReference type="STRING" id="1129374.AJE_15784"/>
<dbReference type="RefSeq" id="WP_008951687.1">
    <property type="nucleotide sequence ID" value="NZ_AHTH01000050.1"/>
</dbReference>
<name>H3ZIE6_9ALTE</name>
<dbReference type="EMBL" id="AHTH01000050">
    <property type="protein sequence ID" value="EHR39596.1"/>
    <property type="molecule type" value="Genomic_DNA"/>
</dbReference>
<reference evidence="1 2" key="1">
    <citation type="journal article" date="2012" name="J. Bacteriol.">
        <title>Genome Sequence of Extracellular-Protease-Producing Alishewanella jeotgali Isolated from Traditional Korean Fermented Seafood.</title>
        <authorList>
            <person name="Jung J."/>
            <person name="Chun J."/>
            <person name="Park W."/>
        </authorList>
    </citation>
    <scope>NUCLEOTIDE SEQUENCE [LARGE SCALE GENOMIC DNA]</scope>
    <source>
        <strain evidence="1 2">KCTC 22429</strain>
    </source>
</reference>
<proteinExistence type="predicted"/>
<dbReference type="PATRIC" id="fig|1129374.4.peg.3129"/>
<comment type="caution">
    <text evidence="1">The sequence shown here is derived from an EMBL/GenBank/DDBJ whole genome shotgun (WGS) entry which is preliminary data.</text>
</comment>
<dbReference type="eggNOG" id="ENOG503333X">
    <property type="taxonomic scope" value="Bacteria"/>
</dbReference>
<evidence type="ECO:0000313" key="2">
    <source>
        <dbReference type="Proteomes" id="UP000012046"/>
    </source>
</evidence>
<keyword evidence="2" id="KW-1185">Reference proteome</keyword>
<organism evidence="1 2">
    <name type="scientific">Alishewanella jeotgali KCTC 22429</name>
    <dbReference type="NCBI Taxonomy" id="1129374"/>
    <lineage>
        <taxon>Bacteria</taxon>
        <taxon>Pseudomonadati</taxon>
        <taxon>Pseudomonadota</taxon>
        <taxon>Gammaproteobacteria</taxon>
        <taxon>Alteromonadales</taxon>
        <taxon>Alteromonadaceae</taxon>
        <taxon>Alishewanella</taxon>
    </lineage>
</organism>
<accession>H3ZIE6</accession>
<sequence length="331" mass="36457">MASYPVTVFRWDDPGAPQIGNGRASDIINIWQKCLVDGYGDKDPLGWTRPFYDAPTQRAIFRNSVAAGGSGGYVQLQAASGIDADYQDMRMTPAKSFADGNIIQPGFFHTFRVQNLSGNNRLNKWMVIGTGSSFYFLIIPNNVPIFAGNWCPSMFVGDIFSRIPNDAGRFIVYANTTGNGNQSSTSFQSTLGIFANSESYLGSYGLNLRLYDSDNSNSWQDYRAVRTGPTTGTFVVASLSTLTQLFHPVALTTSSTYIGIQMSSDSEIALATKPAFRGYLPGLFTSLFPYPNNTPWPFVVDDTNFTYWILHAPSGAVSTFIQSDTWYDPFN</sequence>
<gene>
    <name evidence="1" type="ORF">AJE_15784</name>
</gene>
<dbReference type="AlphaFoldDB" id="H3ZIE6"/>
<dbReference type="Proteomes" id="UP000012046">
    <property type="component" value="Unassembled WGS sequence"/>
</dbReference>
<protein>
    <submittedName>
        <fullName evidence="1">Uncharacterized protein</fullName>
    </submittedName>
</protein>
<evidence type="ECO:0000313" key="1">
    <source>
        <dbReference type="EMBL" id="EHR39596.1"/>
    </source>
</evidence>